<dbReference type="Proteomes" id="UP000041254">
    <property type="component" value="Unassembled WGS sequence"/>
</dbReference>
<gene>
    <name evidence="1" type="ORF">Vbra_4213</name>
</gene>
<name>A0A0G4F9F3_VITBC</name>
<evidence type="ECO:0000313" key="1">
    <source>
        <dbReference type="EMBL" id="CEM09000.1"/>
    </source>
</evidence>
<reference evidence="1 2" key="1">
    <citation type="submission" date="2014-11" db="EMBL/GenBank/DDBJ databases">
        <authorList>
            <person name="Zhu J."/>
            <person name="Qi W."/>
            <person name="Song R."/>
        </authorList>
    </citation>
    <scope>NUCLEOTIDE SEQUENCE [LARGE SCALE GENOMIC DNA]</scope>
</reference>
<dbReference type="InParanoid" id="A0A0G4F9F3"/>
<dbReference type="VEuPathDB" id="CryptoDB:Vbra_4213"/>
<sequence>MRSSSSWRSFTLQQRRLLATSASFLGGGQEIQAVKRSGAELSMMEQHLLTGKKSLQSAIKLRTEANKVTSAANDLMVAANTTLDNLQTQLNVLTGTFATAVKTGHSDYEKRHPQDECQKDKDCATTGKEGFCFEHVDRHRKTETYKEDKNNPLYARRCQTKGDRKDYCGDSGDKHSSVFSCVSPDCEPKKPKSKPCKWGLECKDDVCVSDRFHTFLEGRSIKSTEPGRRCWFAEQAKRNHQKHCPGLPVRFGRSEPYPGDEYVCAADRFNYCDGKGPYKPSVCPVQSGRLASTPAGKHHGKCELTVTTDEGLDRRHYKHTCPDGLVCLITNEYHGFDGDTDVGVCINAADVEKLCRKRDDYDPKQERQPFAVAQYYDFQHTECEYVWVDYVASRKTRRPVWERVDRSGPDWFEFCAAKDITHETLEFTPSDKCAEYTKEFAKKFAA</sequence>
<dbReference type="AlphaFoldDB" id="A0A0G4F9F3"/>
<evidence type="ECO:0000313" key="2">
    <source>
        <dbReference type="Proteomes" id="UP000041254"/>
    </source>
</evidence>
<dbReference type="EMBL" id="CDMY01000391">
    <property type="protein sequence ID" value="CEM09000.1"/>
    <property type="molecule type" value="Genomic_DNA"/>
</dbReference>
<dbReference type="PhylomeDB" id="A0A0G4F9F3"/>
<proteinExistence type="predicted"/>
<protein>
    <submittedName>
        <fullName evidence="1">Uncharacterized protein</fullName>
    </submittedName>
</protein>
<keyword evidence="2" id="KW-1185">Reference proteome</keyword>
<accession>A0A0G4F9F3</accession>
<organism evidence="1 2">
    <name type="scientific">Vitrella brassicaformis (strain CCMP3155)</name>
    <dbReference type="NCBI Taxonomy" id="1169540"/>
    <lineage>
        <taxon>Eukaryota</taxon>
        <taxon>Sar</taxon>
        <taxon>Alveolata</taxon>
        <taxon>Colpodellida</taxon>
        <taxon>Vitrellaceae</taxon>
        <taxon>Vitrella</taxon>
    </lineage>
</organism>